<evidence type="ECO:0000256" key="2">
    <source>
        <dbReference type="ARBA" id="ARBA00023242"/>
    </source>
</evidence>
<evidence type="ECO:0000313" key="5">
    <source>
        <dbReference type="EMBL" id="CAK9874007.1"/>
    </source>
</evidence>
<feature type="compositionally biased region" description="Basic and acidic residues" evidence="4">
    <location>
        <begin position="236"/>
        <end position="276"/>
    </location>
</feature>
<name>A0ABP1BF18_9BRYO</name>
<keyword evidence="2" id="KW-0539">Nucleus</keyword>
<dbReference type="PANTHER" id="PTHR13107:SF0">
    <property type="entry name" value="N6-ADENOSINE-METHYLTRANSFERASE NON-CATALYTIC SUBUNIT"/>
    <property type="match status" value="1"/>
</dbReference>
<dbReference type="SUPFAM" id="SSF53335">
    <property type="entry name" value="S-adenosyl-L-methionine-dependent methyltransferases"/>
    <property type="match status" value="1"/>
</dbReference>
<feature type="compositionally biased region" description="Pro residues" evidence="4">
    <location>
        <begin position="885"/>
        <end position="894"/>
    </location>
</feature>
<comment type="similarity">
    <text evidence="3">Belongs to the MT-A70-like family.</text>
</comment>
<evidence type="ECO:0000313" key="6">
    <source>
        <dbReference type="Proteomes" id="UP001497522"/>
    </source>
</evidence>
<dbReference type="InterPro" id="IPR029063">
    <property type="entry name" value="SAM-dependent_MTases_sf"/>
</dbReference>
<dbReference type="PROSITE" id="PS00092">
    <property type="entry name" value="N6_MTASE"/>
    <property type="match status" value="1"/>
</dbReference>
<feature type="compositionally biased region" description="Gly residues" evidence="4">
    <location>
        <begin position="392"/>
        <end position="407"/>
    </location>
</feature>
<reference evidence="5" key="1">
    <citation type="submission" date="2024-03" db="EMBL/GenBank/DDBJ databases">
        <authorList>
            <consortium name="ELIXIR-Norway"/>
            <consortium name="Elixir Norway"/>
        </authorList>
    </citation>
    <scope>NUCLEOTIDE SEQUENCE</scope>
</reference>
<evidence type="ECO:0008006" key="7">
    <source>
        <dbReference type="Google" id="ProtNLM"/>
    </source>
</evidence>
<feature type="compositionally biased region" description="Gly residues" evidence="4">
    <location>
        <begin position="327"/>
        <end position="340"/>
    </location>
</feature>
<dbReference type="PROSITE" id="PS51592">
    <property type="entry name" value="SAM_MTA70L_2"/>
    <property type="match status" value="1"/>
</dbReference>
<feature type="compositionally biased region" description="Basic and acidic residues" evidence="4">
    <location>
        <begin position="20"/>
        <end position="38"/>
    </location>
</feature>
<dbReference type="InterPro" id="IPR002052">
    <property type="entry name" value="DNA_methylase_N6_adenine_CS"/>
</dbReference>
<gene>
    <name evidence="5" type="ORF">CSSPJE1EN2_LOCUS16448</name>
</gene>
<comment type="subcellular location">
    <subcellularLocation>
        <location evidence="1">Nucleus</location>
    </subcellularLocation>
</comment>
<feature type="compositionally biased region" description="Polar residues" evidence="4">
    <location>
        <begin position="902"/>
        <end position="923"/>
    </location>
</feature>
<proteinExistence type="inferred from homology"/>
<keyword evidence="6" id="KW-1185">Reference proteome</keyword>
<dbReference type="EMBL" id="OZ023705">
    <property type="protein sequence ID" value="CAK9874007.1"/>
    <property type="molecule type" value="Genomic_DNA"/>
</dbReference>
<evidence type="ECO:0000256" key="3">
    <source>
        <dbReference type="PROSITE-ProRule" id="PRU00489"/>
    </source>
</evidence>
<sequence length="1030" mass="111834">MGSPEKEPVKRRKSEGVQSFKDRDWDDEHGGWEKEYKHRPSKSRRSSKSDRDGCSGGSRRDQDRDWVDRVSRAHGDQYEKGEKHAVQSSKDDDKYSKKVEKVERDSGGKAERERGERDRGERDRGGRDKGEERSRGERDRGERERGDESSRSDHQRKAREKEKWDERHNEGHGERHSERHDERHFERHDDRHLERHDDRHPKPSTRDREDDKTQGLSLARDKGDEEKVGRSGSRARLQEEGAPRLGLTREEDRGEEKGKGKERLESGYDVSEDRGRSRTRNRSGKASRPSQSPDEKRVGGRSYQEDYKREWSDERDDYERDRDSFGPGRGGGGGSDGGMGYTLHAGRGRAPKSSPNTRGRGGIMGYEGRPLFGNNQGGGGGPMLRGMQQQGVKGGRGGRGGVKGGRGSGREGQRGGVVPPIMGPGPNIGPHFGPLGPPVPMAGMVPGPGLGPGMGPGGFPMPHFGGPMGWGGGHGGDMGMMGCPPGPGPGLGPGGPGGLGPRFGPGMGPGPGPNMFFNPPAPGRGLGGMPGGMFGGGGVPPFGGGVGIAGVGRGMMGERGPPGGGRGMMGRGSGPPGRGPSRGEQNDYSQHFVDTGLRPQNFIRDVELADRFEEYPKLKELITRKDRLIADRATPPMYMQCDLRTTELQPETFGTKFDVILVDPPWEEYVRRAPGIGDSMEWWSPEDIQNLRIEAIADTPAFIFLWVGDAEGLEQGRLCLKKWGFRRCEDICWVKTNRENPTPALRHDSNTLFQHSKEHCLMGIKGTVRRSSDGHIIHANVDTDIIISEEPEYGSTTKPEELYHIIEHFAQGQRRIELFGEDHNIRAGWVTVGKGLTSSNFNPQIYGKYFTDAEGKVWQGGRGNPPIDAPHLVGTTPEIEALRPKSPPPRPQQPQPSGQGNAGNSLSQPSAGNSNNKKTSTGPVTGGQNGHPTPLVPGAGHGSPNPLGAGPNVIGQPPLVGGRGGGHGQIPKLRQILPVAIPKHLGAGPGIEEFGLDEEASFGGEVQETSTEVEVLTITEPENHPQIDWG</sequence>
<dbReference type="Pfam" id="PF05063">
    <property type="entry name" value="MT-A70"/>
    <property type="match status" value="1"/>
</dbReference>
<accession>A0ABP1BF18</accession>
<feature type="compositionally biased region" description="Basic and acidic residues" evidence="4">
    <location>
        <begin position="293"/>
        <end position="324"/>
    </location>
</feature>
<dbReference type="Proteomes" id="UP001497522">
    <property type="component" value="Chromosome 4"/>
</dbReference>
<feature type="compositionally biased region" description="Basic and acidic residues" evidence="4">
    <location>
        <begin position="47"/>
        <end position="229"/>
    </location>
</feature>
<evidence type="ECO:0000256" key="1">
    <source>
        <dbReference type="ARBA" id="ARBA00004123"/>
    </source>
</evidence>
<feature type="region of interest" description="Disordered" evidence="4">
    <location>
        <begin position="1"/>
        <end position="363"/>
    </location>
</feature>
<feature type="region of interest" description="Disordered" evidence="4">
    <location>
        <begin position="879"/>
        <end position="967"/>
    </location>
</feature>
<feature type="compositionally biased region" description="Gly residues" evidence="4">
    <location>
        <begin position="556"/>
        <end position="576"/>
    </location>
</feature>
<dbReference type="PANTHER" id="PTHR13107">
    <property type="entry name" value="N6-ADENOSINE-METHYLTRANSFERASE NON-CATALYTIC SUBUNIT"/>
    <property type="match status" value="1"/>
</dbReference>
<protein>
    <recommendedName>
        <fullName evidence="7">Methyltransferase-like protein 1</fullName>
    </recommendedName>
</protein>
<feature type="region of interest" description="Disordered" evidence="4">
    <location>
        <begin position="556"/>
        <end position="588"/>
    </location>
</feature>
<dbReference type="PROSITE" id="PS51143">
    <property type="entry name" value="MT_A70"/>
    <property type="match status" value="1"/>
</dbReference>
<dbReference type="InterPro" id="IPR045123">
    <property type="entry name" value="METTL14-like"/>
</dbReference>
<organism evidence="5 6">
    <name type="scientific">Sphagnum jensenii</name>
    <dbReference type="NCBI Taxonomy" id="128206"/>
    <lineage>
        <taxon>Eukaryota</taxon>
        <taxon>Viridiplantae</taxon>
        <taxon>Streptophyta</taxon>
        <taxon>Embryophyta</taxon>
        <taxon>Bryophyta</taxon>
        <taxon>Sphagnophytina</taxon>
        <taxon>Sphagnopsida</taxon>
        <taxon>Sphagnales</taxon>
        <taxon>Sphagnaceae</taxon>
        <taxon>Sphagnum</taxon>
    </lineage>
</organism>
<dbReference type="InterPro" id="IPR007757">
    <property type="entry name" value="MT-A70-like"/>
</dbReference>
<feature type="region of interest" description="Disordered" evidence="4">
    <location>
        <begin position="389"/>
        <end position="416"/>
    </location>
</feature>
<evidence type="ECO:0000256" key="4">
    <source>
        <dbReference type="SAM" id="MobiDB-lite"/>
    </source>
</evidence>